<accession>A0A1S8R738</accession>
<name>A0A1S8R738_CLOBE</name>
<evidence type="ECO:0000313" key="2">
    <source>
        <dbReference type="Proteomes" id="UP000822184"/>
    </source>
</evidence>
<evidence type="ECO:0000313" key="1">
    <source>
        <dbReference type="EMBL" id="NSB13120.1"/>
    </source>
</evidence>
<keyword evidence="1" id="KW-0808">Transferase</keyword>
<dbReference type="GO" id="GO:0004731">
    <property type="term" value="F:purine-nucleoside phosphorylase activity"/>
    <property type="evidence" value="ECO:0007669"/>
    <property type="project" value="UniProtKB-EC"/>
</dbReference>
<dbReference type="AlphaFoldDB" id="A0A1S8R738"/>
<gene>
    <name evidence="1" type="ORF">BCD95_001379</name>
</gene>
<organism evidence="1 2">
    <name type="scientific">Clostridium beijerinckii</name>
    <name type="common">Clostridium MP</name>
    <dbReference type="NCBI Taxonomy" id="1520"/>
    <lineage>
        <taxon>Bacteria</taxon>
        <taxon>Bacillati</taxon>
        <taxon>Bacillota</taxon>
        <taxon>Clostridia</taxon>
        <taxon>Eubacteriales</taxon>
        <taxon>Clostridiaceae</taxon>
        <taxon>Clostridium</taxon>
    </lineage>
</organism>
<reference evidence="1" key="1">
    <citation type="submission" date="2020-06" db="EMBL/GenBank/DDBJ databases">
        <title>Genomic insights into acetone-butanol-ethanol (ABE) fermentation by sequencing solventogenic clostridia strains.</title>
        <authorList>
            <person name="Brown S."/>
        </authorList>
    </citation>
    <scope>NUCLEOTIDE SEQUENCE</scope>
    <source>
        <strain evidence="1">DJ123</strain>
    </source>
</reference>
<proteinExistence type="predicted"/>
<dbReference type="EMBL" id="JABTDW010000001">
    <property type="protein sequence ID" value="NSB13120.1"/>
    <property type="molecule type" value="Genomic_DNA"/>
</dbReference>
<keyword evidence="1" id="KW-0328">Glycosyltransferase</keyword>
<protein>
    <submittedName>
        <fullName evidence="1">Purine-nucleoside phosphorylase</fullName>
        <ecNumber evidence="1">2.4.2.1</ecNumber>
    </submittedName>
</protein>
<dbReference type="RefSeq" id="WP_257721946.1">
    <property type="nucleotide sequence ID" value="NZ_CP010086.2"/>
</dbReference>
<dbReference type="EC" id="2.4.2.1" evidence="1"/>
<dbReference type="Proteomes" id="UP000822184">
    <property type="component" value="Unassembled WGS sequence"/>
</dbReference>
<sequence length="40" mass="4668">MYNKIIESTKYIRSKVNRMPKIAIILSSGLVIYAYGYQKL</sequence>
<comment type="caution">
    <text evidence="1">The sequence shown here is derived from an EMBL/GenBank/DDBJ whole genome shotgun (WGS) entry which is preliminary data.</text>
</comment>